<dbReference type="AlphaFoldDB" id="A0A1G7BZX0"/>
<dbReference type="Pfam" id="PF14356">
    <property type="entry name" value="DUF4403"/>
    <property type="match status" value="1"/>
</dbReference>
<dbReference type="OrthoDB" id="617059at2"/>
<evidence type="ECO:0000313" key="2">
    <source>
        <dbReference type="Proteomes" id="UP000198757"/>
    </source>
</evidence>
<evidence type="ECO:0008006" key="3">
    <source>
        <dbReference type="Google" id="ProtNLM"/>
    </source>
</evidence>
<dbReference type="RefSeq" id="WP_090393659.1">
    <property type="nucleotide sequence ID" value="NZ_FMZO01000035.1"/>
</dbReference>
<reference evidence="2" key="1">
    <citation type="submission" date="2016-10" db="EMBL/GenBank/DDBJ databases">
        <authorList>
            <person name="Varghese N."/>
            <person name="Submissions S."/>
        </authorList>
    </citation>
    <scope>NUCLEOTIDE SEQUENCE [LARGE SCALE GENOMIC DNA]</scope>
    <source>
        <strain evidence="2">DSM 25811 / CCM 8410 / LMG 26954 / E90</strain>
    </source>
</reference>
<dbReference type="STRING" id="1285928.SAMN04487894_1357"/>
<evidence type="ECO:0000313" key="1">
    <source>
        <dbReference type="EMBL" id="SDE32090.1"/>
    </source>
</evidence>
<accession>A0A1G7BZX0</accession>
<gene>
    <name evidence="1" type="ORF">SAMN04487894_1357</name>
</gene>
<dbReference type="InterPro" id="IPR025515">
    <property type="entry name" value="DUF4403"/>
</dbReference>
<sequence length="473" mass="53098">MKPVFSLLWILVFTVIARGQTINTPAPVLSAPEYPSVAIPESELNIPVLVDLAPFFALANKKVDTLFTSPKFPNEWVQEGCDTRYKYSFRRGPLQFSLNNTTLDISFTGYYKIIGSTRACVNGKALTPWTPACQCGFDEGERKVKVGFSVAISLLTNYTIKMQVTRKEPEPVDKCTVCFWGQDITGVIMDALKKELDISRADLEKNYGRTDLKPYFQTLWNQLNTPYNINNMGWLQINPQKVRINSIHTTGNQLQISVGLAAKPVVRFEKPGTVTAPVPHISNFSRNRGFQVYTDLVMNYDSLSRILTSQIAGKEFTFSKAFIKKRFIFLECRLLGSRDNRLIMQVKFTGSNDGYFYVTGKPLYYADSKTLQVADVDFDIRSRDALLKTADWLFSKKITGEIEKMARYDLGTLLATAATNINQQLNRQFMKGISGSGNVKDITVAGIFPQADWLAVRAYCSGAFLLNVAGLDL</sequence>
<proteinExistence type="predicted"/>
<dbReference type="Proteomes" id="UP000198757">
    <property type="component" value="Unassembled WGS sequence"/>
</dbReference>
<organism evidence="1 2">
    <name type="scientific">Niabella drilacis (strain DSM 25811 / CCM 8410 / CCUG 62505 / LMG 26954 / E90)</name>
    <dbReference type="NCBI Taxonomy" id="1285928"/>
    <lineage>
        <taxon>Bacteria</taxon>
        <taxon>Pseudomonadati</taxon>
        <taxon>Bacteroidota</taxon>
        <taxon>Chitinophagia</taxon>
        <taxon>Chitinophagales</taxon>
        <taxon>Chitinophagaceae</taxon>
        <taxon>Niabella</taxon>
    </lineage>
</organism>
<dbReference type="EMBL" id="FMZO01000035">
    <property type="protein sequence ID" value="SDE32090.1"/>
    <property type="molecule type" value="Genomic_DNA"/>
</dbReference>
<keyword evidence="2" id="KW-1185">Reference proteome</keyword>
<protein>
    <recommendedName>
        <fullName evidence="3">DUF4403 family protein</fullName>
    </recommendedName>
</protein>
<name>A0A1G7BZX0_NIADE</name>